<dbReference type="AlphaFoldDB" id="A0AA96Y4Z5"/>
<dbReference type="RefSeq" id="WP_316793128.1">
    <property type="nucleotide sequence ID" value="NZ_CP053540.1"/>
</dbReference>
<organism evidence="2">
    <name type="scientific">Thermoleptolyngbya oregonensis NK1-22</name>
    <dbReference type="NCBI Taxonomy" id="2547457"/>
    <lineage>
        <taxon>Bacteria</taxon>
        <taxon>Bacillati</taxon>
        <taxon>Cyanobacteriota</taxon>
        <taxon>Cyanophyceae</taxon>
        <taxon>Oculatellales</taxon>
        <taxon>Oculatellaceae</taxon>
        <taxon>Thermoleptolyngbya</taxon>
    </lineage>
</organism>
<feature type="compositionally biased region" description="Pro residues" evidence="1">
    <location>
        <begin position="88"/>
        <end position="99"/>
    </location>
</feature>
<accession>A0AA96Y4Z5</accession>
<name>A0AA96Y4Z5_9CYAN</name>
<gene>
    <name evidence="2" type="ORF">HNI00_10635</name>
</gene>
<proteinExistence type="predicted"/>
<feature type="region of interest" description="Disordered" evidence="1">
    <location>
        <begin position="260"/>
        <end position="290"/>
    </location>
</feature>
<evidence type="ECO:0000256" key="1">
    <source>
        <dbReference type="SAM" id="MobiDB-lite"/>
    </source>
</evidence>
<feature type="region of interest" description="Disordered" evidence="1">
    <location>
        <begin position="1"/>
        <end position="151"/>
    </location>
</feature>
<protein>
    <submittedName>
        <fullName evidence="2">Uncharacterized protein</fullName>
    </submittedName>
</protein>
<dbReference type="KEGG" id="tog:HNI00_10635"/>
<feature type="compositionally biased region" description="Basic and acidic residues" evidence="1">
    <location>
        <begin position="419"/>
        <end position="434"/>
    </location>
</feature>
<sequence length="434" mass="46087">MSSSRAQSSKSSGSSSSPNEPSQASSAPELSSPVPTDMDQISAPALSSDAPTVPSDLPTPNGADAHAHQPDASEKLSEDDKTATVKPLTPPKPPKPPVRPAAAKPEEDPKPQSIKPSVAEPAATPDKLDSTLAESPAATEPVAEVGTQGNAEAASGTIDAGVAEKNTPRNHPIPPASEPMQYRAIGLVRGVYAPSEEQFTRGTLTTEDGTVIDAVLLGRVMSLVKKHLDLTQAHLWVVYPRTREKVADLHAQIVGVWEPESLTKPKETDEPETGEASSESETVPQSAMPDGLTDGYFSVRGEVLSASPEENRVVVRVQQAPKKTDKPGEDKERMFKIILHGTLEGKTVGYFWDLHVQRKGNDLMLQGGTLIGLVPPKKRKSKGGGPRSNFARKKRFPDRGGAPSRPVRAGEGGAAPAPVRREGMSKPVKRQKDS</sequence>
<dbReference type="EMBL" id="CP053540">
    <property type="protein sequence ID" value="WOB43559.1"/>
    <property type="molecule type" value="Genomic_DNA"/>
</dbReference>
<feature type="region of interest" description="Disordered" evidence="1">
    <location>
        <begin position="374"/>
        <end position="434"/>
    </location>
</feature>
<feature type="compositionally biased region" description="Basic and acidic residues" evidence="1">
    <location>
        <begin position="65"/>
        <end position="83"/>
    </location>
</feature>
<feature type="compositionally biased region" description="Polar residues" evidence="1">
    <location>
        <begin position="275"/>
        <end position="285"/>
    </location>
</feature>
<feature type="compositionally biased region" description="Low complexity" evidence="1">
    <location>
        <begin position="1"/>
        <end position="28"/>
    </location>
</feature>
<evidence type="ECO:0000313" key="2">
    <source>
        <dbReference type="EMBL" id="WOB43559.1"/>
    </source>
</evidence>
<reference evidence="2" key="1">
    <citation type="submission" date="2020-05" db="EMBL/GenBank/DDBJ databases">
        <authorList>
            <person name="Zhu T."/>
            <person name="Keshari N."/>
            <person name="Lu X."/>
        </authorList>
    </citation>
    <scope>NUCLEOTIDE SEQUENCE</scope>
    <source>
        <strain evidence="2">NK1-22</strain>
    </source>
</reference>